<protein>
    <submittedName>
        <fullName evidence="2">Reverse transcriptase (RNA-dependent DNA polymerase)</fullName>
    </submittedName>
</protein>
<feature type="domain" description="Reverse transcriptase" evidence="1">
    <location>
        <begin position="36"/>
        <end position="296"/>
    </location>
</feature>
<accession>A0A5D6W9H6</accession>
<sequence length="377" mass="44240">MINADQLIKAYGRLRKASGWKASTQRFGINLLSEVTGLLHDVRTEEYKPGKGKSFILNEQGRLRLIRALEPRDMILEHALCDNILNPTLQPYIIHDNGASMVGKGISFTRRRFEQHLHKFYRQYGRDGYILKIDFRKFFDNIRHDVLLKEFAEHIPQETIELLKLILQNNAVDVTGFEDKYTMDNIYNALEHYTAGGKLEGKTILHKSLAIGAPISQIAGIYLPHRIDSWCKTVKGCKFYHAYMDDRIIIHHDKQFLRQILADIMQIAETVGIHINSRKTQIIKLTRPFVFLKTRYFLTDTGKLIKKIPKDVVKRQQRKMRKMARLAAEGQITLKEFQTQYKSWRGDKKRYHAYRTLRRLDSEERKLEKWIKSTHST</sequence>
<organism evidence="2 3">
    <name type="scientific">Selenomonas ruminis</name>
    <dbReference type="NCBI Taxonomy" id="2593411"/>
    <lineage>
        <taxon>Bacteria</taxon>
        <taxon>Bacillati</taxon>
        <taxon>Bacillota</taxon>
        <taxon>Negativicutes</taxon>
        <taxon>Selenomonadales</taxon>
        <taxon>Selenomonadaceae</taxon>
        <taxon>Selenomonas</taxon>
    </lineage>
</organism>
<dbReference type="AlphaFoldDB" id="A0A5D6W9H6"/>
<keyword evidence="2" id="KW-0808">Transferase</keyword>
<keyword evidence="2" id="KW-0695">RNA-directed DNA polymerase</keyword>
<keyword evidence="2" id="KW-0548">Nucleotidyltransferase</keyword>
<name>A0A5D6W9H6_9FIRM</name>
<proteinExistence type="predicted"/>
<dbReference type="InterPro" id="IPR051083">
    <property type="entry name" value="GrpII_Intron_Splice-Mob/Def"/>
</dbReference>
<dbReference type="Pfam" id="PF00078">
    <property type="entry name" value="RVT_1"/>
    <property type="match status" value="1"/>
</dbReference>
<evidence type="ECO:0000313" key="2">
    <source>
        <dbReference type="EMBL" id="TYZ24933.1"/>
    </source>
</evidence>
<dbReference type="InterPro" id="IPR000477">
    <property type="entry name" value="RT_dom"/>
</dbReference>
<dbReference type="SUPFAM" id="SSF56672">
    <property type="entry name" value="DNA/RNA polymerases"/>
    <property type="match status" value="1"/>
</dbReference>
<comment type="caution">
    <text evidence="2">The sequence shown here is derived from an EMBL/GenBank/DDBJ whole genome shotgun (WGS) entry which is preliminary data.</text>
</comment>
<dbReference type="RefSeq" id="WP_149170552.1">
    <property type="nucleotide sequence ID" value="NZ_VTOY01000001.1"/>
</dbReference>
<dbReference type="GO" id="GO:0003964">
    <property type="term" value="F:RNA-directed DNA polymerase activity"/>
    <property type="evidence" value="ECO:0007669"/>
    <property type="project" value="UniProtKB-KW"/>
</dbReference>
<dbReference type="Proteomes" id="UP000323646">
    <property type="component" value="Unassembled WGS sequence"/>
</dbReference>
<evidence type="ECO:0000313" key="3">
    <source>
        <dbReference type="Proteomes" id="UP000323646"/>
    </source>
</evidence>
<dbReference type="OrthoDB" id="9788687at2"/>
<reference evidence="2 3" key="1">
    <citation type="submission" date="2019-08" db="EMBL/GenBank/DDBJ databases">
        <title>Selenomonas sp. mPRGC5 and Selenomonas sp. mPRGC8 isolated from ruminal fluid of dairy goat (Capra hircus).</title>
        <authorList>
            <person name="Poothong S."/>
            <person name="Nuengjamnong C."/>
            <person name="Tanasupawat S."/>
        </authorList>
    </citation>
    <scope>NUCLEOTIDE SEQUENCE [LARGE SCALE GENOMIC DNA]</scope>
    <source>
        <strain evidence="3">mPRGC5</strain>
    </source>
</reference>
<keyword evidence="3" id="KW-1185">Reference proteome</keyword>
<gene>
    <name evidence="2" type="ORF">FZ040_02535</name>
</gene>
<dbReference type="InterPro" id="IPR043502">
    <property type="entry name" value="DNA/RNA_pol_sf"/>
</dbReference>
<evidence type="ECO:0000259" key="1">
    <source>
        <dbReference type="PROSITE" id="PS50878"/>
    </source>
</evidence>
<dbReference type="PROSITE" id="PS50878">
    <property type="entry name" value="RT_POL"/>
    <property type="match status" value="1"/>
</dbReference>
<dbReference type="PANTHER" id="PTHR34047:SF8">
    <property type="entry name" value="PROTEIN YKFC"/>
    <property type="match status" value="1"/>
</dbReference>
<dbReference type="EMBL" id="VTOY01000001">
    <property type="protein sequence ID" value="TYZ24933.1"/>
    <property type="molecule type" value="Genomic_DNA"/>
</dbReference>
<dbReference type="PANTHER" id="PTHR34047">
    <property type="entry name" value="NUCLEAR INTRON MATURASE 1, MITOCHONDRIAL-RELATED"/>
    <property type="match status" value="1"/>
</dbReference>